<dbReference type="EMBL" id="VXIV02000851">
    <property type="protein sequence ID" value="KAF6035630.1"/>
    <property type="molecule type" value="Genomic_DNA"/>
</dbReference>
<accession>A0A7J7KAD7</accession>
<reference evidence="2" key="1">
    <citation type="submission" date="2020-06" db="EMBL/GenBank/DDBJ databases">
        <title>Draft genome of Bugula neritina, a colonial animal packing powerful symbionts and potential medicines.</title>
        <authorList>
            <person name="Rayko M."/>
        </authorList>
    </citation>
    <scope>NUCLEOTIDE SEQUENCE [LARGE SCALE GENOMIC DNA]</scope>
    <source>
        <strain evidence="2">Kwan_BN1</strain>
    </source>
</reference>
<dbReference type="AlphaFoldDB" id="A0A7J7KAD7"/>
<evidence type="ECO:0000313" key="3">
    <source>
        <dbReference type="Proteomes" id="UP000593567"/>
    </source>
</evidence>
<dbReference type="GO" id="GO:0006644">
    <property type="term" value="P:phospholipid metabolic process"/>
    <property type="evidence" value="ECO:0007669"/>
    <property type="project" value="TreeGrafter"/>
</dbReference>
<feature type="transmembrane region" description="Helical" evidence="1">
    <location>
        <begin position="35"/>
        <end position="55"/>
    </location>
</feature>
<dbReference type="InterPro" id="IPR001087">
    <property type="entry name" value="GDSL"/>
</dbReference>
<comment type="caution">
    <text evidence="2">The sequence shown here is derived from an EMBL/GenBank/DDBJ whole genome shotgun (WGS) entry which is preliminary data.</text>
</comment>
<evidence type="ECO:0000313" key="2">
    <source>
        <dbReference type="EMBL" id="KAF6035630.1"/>
    </source>
</evidence>
<dbReference type="PANTHER" id="PTHR21325:SF31">
    <property type="entry name" value="GH22081P-RELATED"/>
    <property type="match status" value="1"/>
</dbReference>
<keyword evidence="1" id="KW-0812">Transmembrane</keyword>
<name>A0A7J7KAD7_BUGNE</name>
<dbReference type="PANTHER" id="PTHR21325">
    <property type="entry name" value="PHOSPHOLIPASE B, PLB1"/>
    <property type="match status" value="1"/>
</dbReference>
<sequence length="222" mass="24423">MNVKDWTIKLDHIAVSLLHAKLNEKMRVFERNSTAFSTFWFIFYCLVMSATGNFLCPGNYTSPPNSLPTNVHSLKPGDIKILAGMGDSLTTGTGARATKFEDNMIEYRGRSFSTGGDATYISRVTTFANILKLFNPHVDGFSMGLGSSNSMLAGLNVGQLGASAKDMPAQAHLLVEKIKNNVWMNIRKDWKIVTMLVGTNDLCKFCEDKVGVLICRNASVRA</sequence>
<proteinExistence type="predicted"/>
<dbReference type="InterPro" id="IPR038885">
    <property type="entry name" value="PLB1"/>
</dbReference>
<gene>
    <name evidence="2" type="ORF">EB796_006070</name>
</gene>
<keyword evidence="1" id="KW-0472">Membrane</keyword>
<dbReference type="Pfam" id="PF00657">
    <property type="entry name" value="Lipase_GDSL"/>
    <property type="match status" value="1"/>
</dbReference>
<keyword evidence="1" id="KW-1133">Transmembrane helix</keyword>
<evidence type="ECO:0000256" key="1">
    <source>
        <dbReference type="SAM" id="Phobius"/>
    </source>
</evidence>
<dbReference type="OrthoDB" id="10265800at2759"/>
<dbReference type="GO" id="GO:0004620">
    <property type="term" value="F:phospholipase activity"/>
    <property type="evidence" value="ECO:0007669"/>
    <property type="project" value="InterPro"/>
</dbReference>
<dbReference type="Proteomes" id="UP000593567">
    <property type="component" value="Unassembled WGS sequence"/>
</dbReference>
<organism evidence="2 3">
    <name type="scientific">Bugula neritina</name>
    <name type="common">Brown bryozoan</name>
    <name type="synonym">Sertularia neritina</name>
    <dbReference type="NCBI Taxonomy" id="10212"/>
    <lineage>
        <taxon>Eukaryota</taxon>
        <taxon>Metazoa</taxon>
        <taxon>Spiralia</taxon>
        <taxon>Lophotrochozoa</taxon>
        <taxon>Bryozoa</taxon>
        <taxon>Gymnolaemata</taxon>
        <taxon>Cheilostomatida</taxon>
        <taxon>Flustrina</taxon>
        <taxon>Buguloidea</taxon>
        <taxon>Bugulidae</taxon>
        <taxon>Bugula</taxon>
    </lineage>
</organism>
<protein>
    <submittedName>
        <fullName evidence="2">PLB1</fullName>
    </submittedName>
</protein>
<keyword evidence="3" id="KW-1185">Reference proteome</keyword>